<name>A0A7W4Z595_9ACTN</name>
<dbReference type="Proteomes" id="UP000589626">
    <property type="component" value="Unassembled WGS sequence"/>
</dbReference>
<dbReference type="InterPro" id="IPR011764">
    <property type="entry name" value="Biotin_carboxylation_dom"/>
</dbReference>
<evidence type="ECO:0000313" key="10">
    <source>
        <dbReference type="EMBL" id="MBB3045560.1"/>
    </source>
</evidence>
<dbReference type="InterPro" id="IPR000089">
    <property type="entry name" value="Biotin_lipoyl"/>
</dbReference>
<dbReference type="InterPro" id="IPR016185">
    <property type="entry name" value="PreATP-grasp_dom_sf"/>
</dbReference>
<keyword evidence="2 10" id="KW-0436">Ligase</keyword>
<dbReference type="CDD" id="cd06850">
    <property type="entry name" value="biotinyl_domain"/>
    <property type="match status" value="1"/>
</dbReference>
<dbReference type="FunFam" id="2.40.50.100:FF:000003">
    <property type="entry name" value="Acetyl-CoA carboxylase biotin carboxyl carrier protein"/>
    <property type="match status" value="1"/>
</dbReference>
<evidence type="ECO:0000256" key="4">
    <source>
        <dbReference type="ARBA" id="ARBA00022840"/>
    </source>
</evidence>
<dbReference type="PROSITE" id="PS00188">
    <property type="entry name" value="BIOTIN"/>
    <property type="match status" value="1"/>
</dbReference>
<feature type="domain" description="ATP-grasp" evidence="8">
    <location>
        <begin position="95"/>
        <end position="297"/>
    </location>
</feature>
<evidence type="ECO:0000256" key="5">
    <source>
        <dbReference type="ARBA" id="ARBA00023267"/>
    </source>
</evidence>
<keyword evidence="4 6" id="KW-0067">ATP-binding</keyword>
<dbReference type="GO" id="GO:0004075">
    <property type="term" value="F:biotin carboxylase activity"/>
    <property type="evidence" value="ECO:0007669"/>
    <property type="project" value="UniProtKB-EC"/>
</dbReference>
<evidence type="ECO:0000259" key="7">
    <source>
        <dbReference type="PROSITE" id="PS50968"/>
    </source>
</evidence>
<dbReference type="InterPro" id="IPR011761">
    <property type="entry name" value="ATP-grasp"/>
</dbReference>
<dbReference type="Pfam" id="PF00364">
    <property type="entry name" value="Biotin_lipoyl"/>
    <property type="match status" value="1"/>
</dbReference>
<dbReference type="Pfam" id="PF02785">
    <property type="entry name" value="Biotin_carb_C"/>
    <property type="match status" value="1"/>
</dbReference>
<evidence type="ECO:0000259" key="8">
    <source>
        <dbReference type="PROSITE" id="PS50975"/>
    </source>
</evidence>
<accession>A0A7W4Z595</accession>
<evidence type="ECO:0000256" key="3">
    <source>
        <dbReference type="ARBA" id="ARBA00022741"/>
    </source>
</evidence>
<dbReference type="AlphaFoldDB" id="A0A7W4Z595"/>
<dbReference type="PROSITE" id="PS50968">
    <property type="entry name" value="BIOTINYL_LIPOYL"/>
    <property type="match status" value="1"/>
</dbReference>
<dbReference type="Gene3D" id="2.40.50.100">
    <property type="match status" value="1"/>
</dbReference>
<dbReference type="EC" id="6.4.1.3" evidence="10"/>
<evidence type="ECO:0000256" key="1">
    <source>
        <dbReference type="ARBA" id="ARBA00001953"/>
    </source>
</evidence>
<dbReference type="SMART" id="SM00878">
    <property type="entry name" value="Biotin_carb_C"/>
    <property type="match status" value="1"/>
</dbReference>
<dbReference type="InterPro" id="IPR011053">
    <property type="entry name" value="Single_hybrid_motif"/>
</dbReference>
<dbReference type="EMBL" id="JACHWR010000012">
    <property type="protein sequence ID" value="MBB3045560.1"/>
    <property type="molecule type" value="Genomic_DNA"/>
</dbReference>
<dbReference type="EC" id="6.3.4.14" evidence="10"/>
<dbReference type="RefSeq" id="WP_183595550.1">
    <property type="nucleotide sequence ID" value="NZ_JACHWR010000012.1"/>
</dbReference>
<dbReference type="InterPro" id="IPR050856">
    <property type="entry name" value="Biotin_carboxylase_complex"/>
</dbReference>
<evidence type="ECO:0000259" key="9">
    <source>
        <dbReference type="PROSITE" id="PS50979"/>
    </source>
</evidence>
<proteinExistence type="predicted"/>
<feature type="domain" description="Lipoyl-binding" evidence="7">
    <location>
        <begin position="524"/>
        <end position="601"/>
    </location>
</feature>
<dbReference type="InterPro" id="IPR005481">
    <property type="entry name" value="BC-like_N"/>
</dbReference>
<dbReference type="InterPro" id="IPR005479">
    <property type="entry name" value="CPAse_ATP-bd"/>
</dbReference>
<evidence type="ECO:0000256" key="2">
    <source>
        <dbReference type="ARBA" id="ARBA00022598"/>
    </source>
</evidence>
<dbReference type="PROSITE" id="PS50975">
    <property type="entry name" value="ATP_GRASP"/>
    <property type="match status" value="1"/>
</dbReference>
<evidence type="ECO:0000256" key="6">
    <source>
        <dbReference type="PROSITE-ProRule" id="PRU00409"/>
    </source>
</evidence>
<feature type="domain" description="Biotin carboxylation" evidence="9">
    <location>
        <begin position="1"/>
        <end position="437"/>
    </location>
</feature>
<keyword evidence="11" id="KW-1185">Reference proteome</keyword>
<dbReference type="EC" id="6.4.1.2" evidence="10"/>
<keyword evidence="5" id="KW-0092">Biotin</keyword>
<gene>
    <name evidence="10" type="ORF">FHU40_005420</name>
</gene>
<dbReference type="Pfam" id="PF02786">
    <property type="entry name" value="CPSase_L_D2"/>
    <property type="match status" value="1"/>
</dbReference>
<comment type="caution">
    <text evidence="10">The sequence shown here is derived from an EMBL/GenBank/DDBJ whole genome shotgun (WGS) entry which is preliminary data.</text>
</comment>
<dbReference type="PANTHER" id="PTHR18866">
    <property type="entry name" value="CARBOXYLASE:PYRUVATE/ACETYL-COA/PROPIONYL-COA CARBOXYLASE"/>
    <property type="match status" value="1"/>
</dbReference>
<dbReference type="SUPFAM" id="SSF56059">
    <property type="entry name" value="Glutathione synthetase ATP-binding domain-like"/>
    <property type="match status" value="1"/>
</dbReference>
<dbReference type="PROSITE" id="PS50979">
    <property type="entry name" value="BC"/>
    <property type="match status" value="1"/>
</dbReference>
<dbReference type="InterPro" id="IPR011054">
    <property type="entry name" value="Rudment_hybrid_motif"/>
</dbReference>
<dbReference type="Gene3D" id="3.30.470.20">
    <property type="entry name" value="ATP-grasp fold, B domain"/>
    <property type="match status" value="1"/>
</dbReference>
<dbReference type="SUPFAM" id="SSF51246">
    <property type="entry name" value="Rudiment single hybrid motif"/>
    <property type="match status" value="1"/>
</dbReference>
<dbReference type="InterPro" id="IPR001882">
    <property type="entry name" value="Biotin_BS"/>
</dbReference>
<comment type="cofactor">
    <cofactor evidence="1">
        <name>biotin</name>
        <dbReference type="ChEBI" id="CHEBI:57586"/>
    </cofactor>
</comment>
<protein>
    <submittedName>
        <fullName evidence="10">3-methylcrotonyl-CoA carboxylase alpha subunit/acetyl-CoA/propionyl-CoA carboxylase biotin carboxyl carrier protein</fullName>
        <ecNumber evidence="10">6.3.4.14</ecNumber>
        <ecNumber evidence="10">6.4.1.2</ecNumber>
        <ecNumber evidence="10">6.4.1.3</ecNumber>
        <ecNumber evidence="10">6.4.1.4</ecNumber>
    </submittedName>
</protein>
<dbReference type="SUPFAM" id="SSF51230">
    <property type="entry name" value="Single hybrid motif"/>
    <property type="match status" value="1"/>
</dbReference>
<dbReference type="GO" id="GO:0046872">
    <property type="term" value="F:metal ion binding"/>
    <property type="evidence" value="ECO:0007669"/>
    <property type="project" value="InterPro"/>
</dbReference>
<sequence>MIESVFIANRGEIAARVARTCHRLGIAATTSSGDYLDVEAQIAQALAAGADAVHPGYGFLSENPAFARAVTAAGLTWIGPPPEAMEAMARKDHAREIAVAAGVPVVPSYELGGFETGAERPPQPPISFPVLVKAAAGGGGKGMRIVREQAELAEATAAAAREARSAFGDDTLLIEKYVERGRHIEVQVMADAHGGVVHLFERDCSTQRRHQKVLEEAPAPTITPEIRELVTSSAVALAKQVGYRNAGTVEFLLDPEANGGAGEAYFLEMNTRLQVEHPVTELITGLDLVELQLRVAAGEPLPITQDDVTVSGHAIEARVYAEDSFGGFLPQAGRATYVRWPDGGVETGASAPSSTTVRVDQALESGQVVSTAYDPMLGKVIAHGATREEARSALVDALDATAILGLTTNTGFLRVLVASDEFRDATIDTTWLDRHDVPAPDPAEARRLAAWAVFRARPEDDGPFRSDGFRLGAAPAPVVIDLDERVRLTGPEPHDLPVADVRSDRVEVVHQGQRFVFERPDVFGDHAADPGDGVIIAPMPGTVLDVRVAEGDRVEAGQVLLVLEAMKMELSLKAPFDGTVDGLAASTGSQVALGATLMEVQPHA</sequence>
<reference evidence="10 11" key="1">
    <citation type="submission" date="2020-08" db="EMBL/GenBank/DDBJ databases">
        <title>Sequencing the genomes of 1000 actinobacteria strains.</title>
        <authorList>
            <person name="Klenk H.-P."/>
        </authorList>
    </citation>
    <scope>NUCLEOTIDE SEQUENCE [LARGE SCALE GENOMIC DNA]</scope>
    <source>
        <strain evidence="10 11">DSM 105498</strain>
    </source>
</reference>
<dbReference type="SUPFAM" id="SSF52440">
    <property type="entry name" value="PreATP-grasp domain"/>
    <property type="match status" value="1"/>
</dbReference>
<dbReference type="Pfam" id="PF00289">
    <property type="entry name" value="Biotin_carb_N"/>
    <property type="match status" value="2"/>
</dbReference>
<evidence type="ECO:0000313" key="11">
    <source>
        <dbReference type="Proteomes" id="UP000589626"/>
    </source>
</evidence>
<organism evidence="10 11">
    <name type="scientific">Nocardioides soli</name>
    <dbReference type="NCBI Taxonomy" id="1036020"/>
    <lineage>
        <taxon>Bacteria</taxon>
        <taxon>Bacillati</taxon>
        <taxon>Actinomycetota</taxon>
        <taxon>Actinomycetes</taxon>
        <taxon>Propionibacteriales</taxon>
        <taxon>Nocardioidaceae</taxon>
        <taxon>Nocardioides</taxon>
    </lineage>
</organism>
<dbReference type="PROSITE" id="PS00866">
    <property type="entry name" value="CPSASE_1"/>
    <property type="match status" value="1"/>
</dbReference>
<keyword evidence="3 6" id="KW-0547">Nucleotide-binding</keyword>
<dbReference type="GO" id="GO:0005524">
    <property type="term" value="F:ATP binding"/>
    <property type="evidence" value="ECO:0007669"/>
    <property type="project" value="UniProtKB-UniRule"/>
</dbReference>
<dbReference type="PANTHER" id="PTHR18866:SF126">
    <property type="entry name" value="BIOTIN CARBOXYLASE"/>
    <property type="match status" value="1"/>
</dbReference>
<dbReference type="PROSITE" id="PS00867">
    <property type="entry name" value="CPSASE_2"/>
    <property type="match status" value="1"/>
</dbReference>
<dbReference type="EC" id="6.4.1.4" evidence="10"/>
<dbReference type="InterPro" id="IPR005482">
    <property type="entry name" value="Biotin_COase_C"/>
</dbReference>